<keyword evidence="4" id="KW-1003">Cell membrane</keyword>
<keyword evidence="6 8" id="KW-1133">Transmembrane helix</keyword>
<dbReference type="Pfam" id="PF03591">
    <property type="entry name" value="AzlC"/>
    <property type="match status" value="1"/>
</dbReference>
<dbReference type="RefSeq" id="WP_184668165.1">
    <property type="nucleotide sequence ID" value="NZ_BAABAI010000015.1"/>
</dbReference>
<accession>A0A7W7WVG4</accession>
<proteinExistence type="inferred from homology"/>
<feature type="transmembrane region" description="Helical" evidence="8">
    <location>
        <begin position="158"/>
        <end position="176"/>
    </location>
</feature>
<dbReference type="GO" id="GO:1903785">
    <property type="term" value="P:L-valine transmembrane transport"/>
    <property type="evidence" value="ECO:0007669"/>
    <property type="project" value="TreeGrafter"/>
</dbReference>
<evidence type="ECO:0000256" key="5">
    <source>
        <dbReference type="ARBA" id="ARBA00022692"/>
    </source>
</evidence>
<sequence length="224" mass="22081">MRSTWRTPDRALVRDVAAIAAGAAVSGASFGAIAVASGAPVWLPVVMSLLVFAGGAQFMAVGIVAAGGGPVAAVVAGLVLNARHLPFGLAIGDVLGRGPVARLIGSHLLIDETVAFALAQRDPARARAAYWACGVAMFGAWNVAVVAGALAGQSIGDPGAFGLDAAFPAALLALVLPKLADRATRRAALLGAAIALAATPFLPAGVPVLLALGGLFVAARKGPA</sequence>
<feature type="transmembrane region" description="Helical" evidence="8">
    <location>
        <begin position="188"/>
        <end position="219"/>
    </location>
</feature>
<dbReference type="PANTHER" id="PTHR34979">
    <property type="entry name" value="INNER MEMBRANE PROTEIN YGAZ"/>
    <property type="match status" value="1"/>
</dbReference>
<reference evidence="9 10" key="1">
    <citation type="submission" date="2020-08" db="EMBL/GenBank/DDBJ databases">
        <title>Sequencing the genomes of 1000 actinobacteria strains.</title>
        <authorList>
            <person name="Klenk H.-P."/>
        </authorList>
    </citation>
    <scope>NUCLEOTIDE SEQUENCE [LARGE SCALE GENOMIC DNA]</scope>
    <source>
        <strain evidence="9 10">DSM 45084</strain>
    </source>
</reference>
<dbReference type="GO" id="GO:0005886">
    <property type="term" value="C:plasma membrane"/>
    <property type="evidence" value="ECO:0007669"/>
    <property type="project" value="UniProtKB-SubCell"/>
</dbReference>
<feature type="transmembrane region" description="Helical" evidence="8">
    <location>
        <begin position="128"/>
        <end position="152"/>
    </location>
</feature>
<keyword evidence="10" id="KW-1185">Reference proteome</keyword>
<evidence type="ECO:0000313" key="9">
    <source>
        <dbReference type="EMBL" id="MBB4964892.1"/>
    </source>
</evidence>
<gene>
    <name evidence="9" type="ORF">F4559_002251</name>
</gene>
<comment type="subcellular location">
    <subcellularLocation>
        <location evidence="1">Cell membrane</location>
        <topology evidence="1">Multi-pass membrane protein</topology>
    </subcellularLocation>
</comment>
<evidence type="ECO:0000256" key="4">
    <source>
        <dbReference type="ARBA" id="ARBA00022475"/>
    </source>
</evidence>
<dbReference type="PANTHER" id="PTHR34979:SF1">
    <property type="entry name" value="INNER MEMBRANE PROTEIN YGAZ"/>
    <property type="match status" value="1"/>
</dbReference>
<feature type="transmembrane region" description="Helical" evidence="8">
    <location>
        <begin position="12"/>
        <end position="36"/>
    </location>
</feature>
<name>A0A7W7WVG4_9PSEU</name>
<keyword evidence="3" id="KW-0813">Transport</keyword>
<evidence type="ECO:0000256" key="1">
    <source>
        <dbReference type="ARBA" id="ARBA00004651"/>
    </source>
</evidence>
<keyword evidence="7 8" id="KW-0472">Membrane</keyword>
<keyword evidence="5 8" id="KW-0812">Transmembrane</keyword>
<protein>
    <submittedName>
        <fullName evidence="9">4-azaleucine resistance transporter AzlC</fullName>
    </submittedName>
</protein>
<dbReference type="EMBL" id="JACHJS010000001">
    <property type="protein sequence ID" value="MBB4964892.1"/>
    <property type="molecule type" value="Genomic_DNA"/>
</dbReference>
<evidence type="ECO:0000256" key="2">
    <source>
        <dbReference type="ARBA" id="ARBA00010735"/>
    </source>
</evidence>
<dbReference type="Proteomes" id="UP000542674">
    <property type="component" value="Unassembled WGS sequence"/>
</dbReference>
<dbReference type="InterPro" id="IPR011606">
    <property type="entry name" value="Brnchd-chn_aa_trnsp_permease"/>
</dbReference>
<evidence type="ECO:0000256" key="7">
    <source>
        <dbReference type="ARBA" id="ARBA00023136"/>
    </source>
</evidence>
<evidence type="ECO:0000313" key="10">
    <source>
        <dbReference type="Proteomes" id="UP000542674"/>
    </source>
</evidence>
<comment type="caution">
    <text evidence="9">The sequence shown here is derived from an EMBL/GenBank/DDBJ whole genome shotgun (WGS) entry which is preliminary data.</text>
</comment>
<feature type="transmembrane region" description="Helical" evidence="8">
    <location>
        <begin position="56"/>
        <end position="80"/>
    </location>
</feature>
<evidence type="ECO:0000256" key="6">
    <source>
        <dbReference type="ARBA" id="ARBA00022989"/>
    </source>
</evidence>
<evidence type="ECO:0000256" key="3">
    <source>
        <dbReference type="ARBA" id="ARBA00022448"/>
    </source>
</evidence>
<organism evidence="9 10">
    <name type="scientific">Saccharothrix violaceirubra</name>
    <dbReference type="NCBI Taxonomy" id="413306"/>
    <lineage>
        <taxon>Bacteria</taxon>
        <taxon>Bacillati</taxon>
        <taxon>Actinomycetota</taxon>
        <taxon>Actinomycetes</taxon>
        <taxon>Pseudonocardiales</taxon>
        <taxon>Pseudonocardiaceae</taxon>
        <taxon>Saccharothrix</taxon>
    </lineage>
</organism>
<dbReference type="AlphaFoldDB" id="A0A7W7WVG4"/>
<evidence type="ECO:0000256" key="8">
    <source>
        <dbReference type="SAM" id="Phobius"/>
    </source>
</evidence>
<comment type="similarity">
    <text evidence="2">Belongs to the AzlC family.</text>
</comment>